<dbReference type="EMBL" id="LAZR01032789">
    <property type="protein sequence ID" value="KKL49903.1"/>
    <property type="molecule type" value="Genomic_DNA"/>
</dbReference>
<name>A0A0F9CKQ8_9ZZZZ</name>
<proteinExistence type="predicted"/>
<organism evidence="1">
    <name type="scientific">marine sediment metagenome</name>
    <dbReference type="NCBI Taxonomy" id="412755"/>
    <lineage>
        <taxon>unclassified sequences</taxon>
        <taxon>metagenomes</taxon>
        <taxon>ecological metagenomes</taxon>
    </lineage>
</organism>
<dbReference type="AlphaFoldDB" id="A0A0F9CKQ8"/>
<gene>
    <name evidence="1" type="ORF">LCGC14_2310840</name>
</gene>
<evidence type="ECO:0000313" key="1">
    <source>
        <dbReference type="EMBL" id="KKL49903.1"/>
    </source>
</evidence>
<accession>A0A0F9CKQ8</accession>
<sequence length="123" mass="14362">MQAQKFEKFIKLMKMTTSPVDGECLNAIRMANSFLMEANLDWDDFLRGKAKIIGGSASNQTIFTGKKYDNADDIERMLDAVLQNVRQGTSFYNFIHSLKEWWDDNSFLTEKQYNALRKTYERI</sequence>
<protein>
    <submittedName>
        <fullName evidence="1">Uncharacterized protein</fullName>
    </submittedName>
</protein>
<comment type="caution">
    <text evidence="1">The sequence shown here is derived from an EMBL/GenBank/DDBJ whole genome shotgun (WGS) entry which is preliminary data.</text>
</comment>
<reference evidence="1" key="1">
    <citation type="journal article" date="2015" name="Nature">
        <title>Complex archaea that bridge the gap between prokaryotes and eukaryotes.</title>
        <authorList>
            <person name="Spang A."/>
            <person name="Saw J.H."/>
            <person name="Jorgensen S.L."/>
            <person name="Zaremba-Niedzwiedzka K."/>
            <person name="Martijn J."/>
            <person name="Lind A.E."/>
            <person name="van Eijk R."/>
            <person name="Schleper C."/>
            <person name="Guy L."/>
            <person name="Ettema T.J."/>
        </authorList>
    </citation>
    <scope>NUCLEOTIDE SEQUENCE</scope>
</reference>